<dbReference type="STRING" id="430522.BFS30_09905"/>
<dbReference type="EMBL" id="FNGY01000006">
    <property type="protein sequence ID" value="SDN07725.1"/>
    <property type="molecule type" value="Genomic_DNA"/>
</dbReference>
<gene>
    <name evidence="1" type="ORF">SAMN05421820_10699</name>
</gene>
<keyword evidence="2" id="KW-1185">Reference proteome</keyword>
<dbReference type="InterPro" id="IPR025345">
    <property type="entry name" value="DUF4249"/>
</dbReference>
<dbReference type="AlphaFoldDB" id="A0A1G9YGS6"/>
<name>A0A1G9YGS6_9SPHI</name>
<sequence length="272" mass="29698">MIMLQQIKYISLLLAGFITLSACEKVIDVKLDNAESQLVIEGNITDQPGQQVIKISKSVPYTENNTYPPVSGAVVTVTDDNSHSWTFSETAPGMYTFPSLKGETGRVYTLKATVNNVVYTATSGMPAPVGIDFLDVKVFNFGGDDQKQAQVHYKDPAGIANQYRFVMKVNGVQSKQVYAENDRLTDGNDVPTVLFFTGNNDDQDQLKTGDVVDIEMQSIDKNVFLYWYTLGQQSSNGPAGGATPGNPPSNINNKALGYFSAHTVSKKQMTVQ</sequence>
<organism evidence="1 2">
    <name type="scientific">Pedobacter steynii</name>
    <dbReference type="NCBI Taxonomy" id="430522"/>
    <lineage>
        <taxon>Bacteria</taxon>
        <taxon>Pseudomonadati</taxon>
        <taxon>Bacteroidota</taxon>
        <taxon>Sphingobacteriia</taxon>
        <taxon>Sphingobacteriales</taxon>
        <taxon>Sphingobacteriaceae</taxon>
        <taxon>Pedobacter</taxon>
    </lineage>
</organism>
<proteinExistence type="predicted"/>
<dbReference type="Pfam" id="PF14054">
    <property type="entry name" value="DUF4249"/>
    <property type="match status" value="1"/>
</dbReference>
<reference evidence="2" key="1">
    <citation type="submission" date="2016-10" db="EMBL/GenBank/DDBJ databases">
        <authorList>
            <person name="Varghese N."/>
            <person name="Submissions S."/>
        </authorList>
    </citation>
    <scope>NUCLEOTIDE SEQUENCE [LARGE SCALE GENOMIC DNA]</scope>
    <source>
        <strain evidence="2">DSM 19110</strain>
    </source>
</reference>
<evidence type="ECO:0000313" key="2">
    <source>
        <dbReference type="Proteomes" id="UP000183200"/>
    </source>
</evidence>
<protein>
    <recommendedName>
        <fullName evidence="3">DUF4249 domain-containing protein</fullName>
    </recommendedName>
</protein>
<dbReference type="Proteomes" id="UP000183200">
    <property type="component" value="Unassembled WGS sequence"/>
</dbReference>
<accession>A0A1G9YGS6</accession>
<evidence type="ECO:0008006" key="3">
    <source>
        <dbReference type="Google" id="ProtNLM"/>
    </source>
</evidence>
<evidence type="ECO:0000313" key="1">
    <source>
        <dbReference type="EMBL" id="SDN07725.1"/>
    </source>
</evidence>